<evidence type="ECO:0000313" key="6">
    <source>
        <dbReference type="Proteomes" id="UP000695562"/>
    </source>
</evidence>
<dbReference type="PANTHER" id="PTHR23188">
    <property type="entry name" value="RNA POLYMERASE II-ASSOCIATED FACTOR 1 HOMOLOG"/>
    <property type="match status" value="1"/>
</dbReference>
<comment type="subcellular location">
    <subcellularLocation>
        <location evidence="1">Nucleus</location>
    </subcellularLocation>
</comment>
<organism evidence="5 6">
    <name type="scientific">Polysphondylium violaceum</name>
    <dbReference type="NCBI Taxonomy" id="133409"/>
    <lineage>
        <taxon>Eukaryota</taxon>
        <taxon>Amoebozoa</taxon>
        <taxon>Evosea</taxon>
        <taxon>Eumycetozoa</taxon>
        <taxon>Dictyostelia</taxon>
        <taxon>Dictyosteliales</taxon>
        <taxon>Dictyosteliaceae</taxon>
        <taxon>Polysphondylium</taxon>
    </lineage>
</organism>
<dbReference type="GO" id="GO:0016593">
    <property type="term" value="C:Cdc73/Paf1 complex"/>
    <property type="evidence" value="ECO:0007669"/>
    <property type="project" value="InterPro"/>
</dbReference>
<evidence type="ECO:0000256" key="4">
    <source>
        <dbReference type="SAM" id="MobiDB-lite"/>
    </source>
</evidence>
<comment type="caution">
    <text evidence="5">The sequence shown here is derived from an EMBL/GenBank/DDBJ whole genome shotgun (WGS) entry which is preliminary data.</text>
</comment>
<dbReference type="EMBL" id="AJWJ01000144">
    <property type="protein sequence ID" value="KAF2074485.1"/>
    <property type="molecule type" value="Genomic_DNA"/>
</dbReference>
<sequence length="435" mass="49875">MMSTNKPPSSTTTSTNGGPPAGTSGSGSRSHHHHHHHHHHHSSSQQKKEGNTPAVTDILNSTPSDYQCKLKFQNTLPDVPFDPKFILVPSEFNKYTQYKTTSLERNYKYPLHTDAQLGIPIDLIDASVYTTPKNKIAVPEEDQDLLIPLSQQQEDQKRATTLKRYRPNAAWLRKTEYLSLLNENTFGRPQRRNSATPSKSINGVSVNEGAIIPIQQQFDDVELVENTFDLIKERTFVHPNNPDLKPVSVMSVLPDFDHWANNYTEVNFDHDPMDPIPSSLADAELDEFVEKQEQARTQGIVKGITDKFVYFITPDIVEDINDNNSKKRLKANADANITEYKMQKVLTSDIFVDKDNENYFLFVKNNTVYYNRLKTKVNLKRIKSRDDKILVEERIGKPESITYQVRELNDQEKEEKQSILSKLLCEERAPFFTQQ</sequence>
<keyword evidence="6" id="KW-1185">Reference proteome</keyword>
<comment type="similarity">
    <text evidence="2">Belongs to the PAF1 family.</text>
</comment>
<dbReference type="Pfam" id="PF03985">
    <property type="entry name" value="Paf1"/>
    <property type="match status" value="1"/>
</dbReference>
<keyword evidence="3" id="KW-0539">Nucleus</keyword>
<evidence type="ECO:0000313" key="5">
    <source>
        <dbReference type="EMBL" id="KAF2074485.1"/>
    </source>
</evidence>
<dbReference type="GO" id="GO:0000993">
    <property type="term" value="F:RNA polymerase II complex binding"/>
    <property type="evidence" value="ECO:0007669"/>
    <property type="project" value="TreeGrafter"/>
</dbReference>
<dbReference type="GO" id="GO:0006368">
    <property type="term" value="P:transcription elongation by RNA polymerase II"/>
    <property type="evidence" value="ECO:0007669"/>
    <property type="project" value="InterPro"/>
</dbReference>
<name>A0A8J4PVM3_9MYCE</name>
<dbReference type="AlphaFoldDB" id="A0A8J4PVM3"/>
<evidence type="ECO:0000256" key="3">
    <source>
        <dbReference type="ARBA" id="ARBA00023242"/>
    </source>
</evidence>
<evidence type="ECO:0000256" key="1">
    <source>
        <dbReference type="ARBA" id="ARBA00004123"/>
    </source>
</evidence>
<feature type="region of interest" description="Disordered" evidence="4">
    <location>
        <begin position="1"/>
        <end position="60"/>
    </location>
</feature>
<evidence type="ECO:0000256" key="2">
    <source>
        <dbReference type="ARBA" id="ARBA00007560"/>
    </source>
</evidence>
<feature type="compositionally biased region" description="Basic residues" evidence="4">
    <location>
        <begin position="29"/>
        <end position="42"/>
    </location>
</feature>
<dbReference type="OrthoDB" id="10260285at2759"/>
<feature type="compositionally biased region" description="Low complexity" evidence="4">
    <location>
        <begin position="1"/>
        <end position="28"/>
    </location>
</feature>
<evidence type="ECO:0008006" key="7">
    <source>
        <dbReference type="Google" id="ProtNLM"/>
    </source>
</evidence>
<reference evidence="5" key="1">
    <citation type="submission" date="2020-01" db="EMBL/GenBank/DDBJ databases">
        <title>Development of genomics and gene disruption for Polysphondylium violaceum indicates a role for the polyketide synthase stlB in stalk morphogenesis.</title>
        <authorList>
            <person name="Narita B."/>
            <person name="Kawabe Y."/>
            <person name="Kin K."/>
            <person name="Saito T."/>
            <person name="Gibbs R."/>
            <person name="Kuspa A."/>
            <person name="Muzny D."/>
            <person name="Queller D."/>
            <person name="Richards S."/>
            <person name="Strassman J."/>
            <person name="Sucgang R."/>
            <person name="Worley K."/>
            <person name="Schaap P."/>
        </authorList>
    </citation>
    <scope>NUCLEOTIDE SEQUENCE</scope>
    <source>
        <strain evidence="5">QSvi11</strain>
    </source>
</reference>
<dbReference type="InterPro" id="IPR007133">
    <property type="entry name" value="RNA_pol_II-assoc_Paf1"/>
</dbReference>
<protein>
    <recommendedName>
        <fullName evidence="7">RNA polymerase II-associated factor 1</fullName>
    </recommendedName>
</protein>
<dbReference type="GO" id="GO:0003682">
    <property type="term" value="F:chromatin binding"/>
    <property type="evidence" value="ECO:0007669"/>
    <property type="project" value="TreeGrafter"/>
</dbReference>
<dbReference type="PANTHER" id="PTHR23188:SF12">
    <property type="entry name" value="RNA POLYMERASE II-ASSOCIATED FACTOR 1 HOMOLOG"/>
    <property type="match status" value="1"/>
</dbReference>
<proteinExistence type="inferred from homology"/>
<gene>
    <name evidence="5" type="ORF">CYY_004190</name>
</gene>
<dbReference type="Proteomes" id="UP000695562">
    <property type="component" value="Unassembled WGS sequence"/>
</dbReference>
<accession>A0A8J4PVM3</accession>